<evidence type="ECO:0000256" key="5">
    <source>
        <dbReference type="ARBA" id="ARBA00012388"/>
    </source>
</evidence>
<feature type="region of interest" description="Disordered" evidence="13">
    <location>
        <begin position="238"/>
        <end position="338"/>
    </location>
</feature>
<dbReference type="SUPFAM" id="SSF81631">
    <property type="entry name" value="PAP/OAS1 substrate-binding domain"/>
    <property type="match status" value="1"/>
</dbReference>
<dbReference type="GO" id="GO:0003723">
    <property type="term" value="F:RNA binding"/>
    <property type="evidence" value="ECO:0007669"/>
    <property type="project" value="InterPro"/>
</dbReference>
<evidence type="ECO:0000259" key="14">
    <source>
        <dbReference type="Pfam" id="PF04926"/>
    </source>
</evidence>
<feature type="domain" description="Poly(A) polymerase central" evidence="15">
    <location>
        <begin position="352"/>
        <end position="439"/>
    </location>
</feature>
<dbReference type="OrthoDB" id="10263155at2759"/>
<dbReference type="Gene3D" id="3.30.70.590">
    <property type="entry name" value="Poly(A) polymerase predicted RNA binding domain"/>
    <property type="match status" value="1"/>
</dbReference>
<comment type="similarity">
    <text evidence="4">Belongs to the poly(A) polymerase family.</text>
</comment>
<evidence type="ECO:0000256" key="8">
    <source>
        <dbReference type="ARBA" id="ARBA00022723"/>
    </source>
</evidence>
<evidence type="ECO:0000313" key="17">
    <source>
        <dbReference type="EMBL" id="ORZ12000.1"/>
    </source>
</evidence>
<dbReference type="Pfam" id="PF20750">
    <property type="entry name" value="PAP_NTPase"/>
    <property type="match status" value="1"/>
</dbReference>
<keyword evidence="6" id="KW-0507">mRNA processing</keyword>
<feature type="domain" description="Poly(A) polymerase nucleotidyltransferase" evidence="16">
    <location>
        <begin position="12"/>
        <end position="176"/>
    </location>
</feature>
<proteinExistence type="inferred from homology"/>
<evidence type="ECO:0000313" key="18">
    <source>
        <dbReference type="Proteomes" id="UP000193560"/>
    </source>
</evidence>
<organism evidence="17 18">
    <name type="scientific">Absidia repens</name>
    <dbReference type="NCBI Taxonomy" id="90262"/>
    <lineage>
        <taxon>Eukaryota</taxon>
        <taxon>Fungi</taxon>
        <taxon>Fungi incertae sedis</taxon>
        <taxon>Mucoromycota</taxon>
        <taxon>Mucoromycotina</taxon>
        <taxon>Mucoromycetes</taxon>
        <taxon>Mucorales</taxon>
        <taxon>Cunninghamellaceae</taxon>
        <taxon>Absidia</taxon>
    </lineage>
</organism>
<dbReference type="EC" id="2.7.7.19" evidence="5"/>
<dbReference type="CDD" id="cd05402">
    <property type="entry name" value="NT_PAP_TUTase"/>
    <property type="match status" value="1"/>
</dbReference>
<dbReference type="InterPro" id="IPR048840">
    <property type="entry name" value="PolA_pol_NTPase"/>
</dbReference>
<keyword evidence="8" id="KW-0479">Metal-binding</keyword>
<dbReference type="Gene3D" id="1.10.1410.10">
    <property type="match status" value="1"/>
</dbReference>
<dbReference type="InterPro" id="IPR043519">
    <property type="entry name" value="NT_sf"/>
</dbReference>
<comment type="caution">
    <text evidence="17">The sequence shown here is derived from an EMBL/GenBank/DDBJ whole genome shotgun (WGS) entry which is preliminary data.</text>
</comment>
<dbReference type="EMBL" id="MCGE01000020">
    <property type="protein sequence ID" value="ORZ12000.1"/>
    <property type="molecule type" value="Genomic_DNA"/>
</dbReference>
<evidence type="ECO:0000256" key="11">
    <source>
        <dbReference type="ARBA" id="ARBA00022842"/>
    </source>
</evidence>
<dbReference type="PANTHER" id="PTHR10682:SF10">
    <property type="entry name" value="POLYNUCLEOTIDE ADENYLYLTRANSFERASE"/>
    <property type="match status" value="1"/>
</dbReference>
<evidence type="ECO:0000256" key="10">
    <source>
        <dbReference type="ARBA" id="ARBA00022840"/>
    </source>
</evidence>
<dbReference type="InterPro" id="IPR007010">
    <property type="entry name" value="PolA_pol_RNA-bd_dom"/>
</dbReference>
<dbReference type="Gene3D" id="3.30.460.10">
    <property type="entry name" value="Beta Polymerase, domain 2"/>
    <property type="match status" value="1"/>
</dbReference>
<name>A0A1X2I957_9FUNG</name>
<comment type="cofactor">
    <cofactor evidence="1">
        <name>Mn(2+)</name>
        <dbReference type="ChEBI" id="CHEBI:29035"/>
    </cofactor>
</comment>
<dbReference type="AlphaFoldDB" id="A0A1X2I957"/>
<keyword evidence="12" id="KW-0539">Nucleus</keyword>
<dbReference type="GO" id="GO:0006397">
    <property type="term" value="P:mRNA processing"/>
    <property type="evidence" value="ECO:0007669"/>
    <property type="project" value="UniProtKB-KW"/>
</dbReference>
<evidence type="ECO:0000256" key="12">
    <source>
        <dbReference type="ARBA" id="ARBA00023242"/>
    </source>
</evidence>
<evidence type="ECO:0000256" key="9">
    <source>
        <dbReference type="ARBA" id="ARBA00022741"/>
    </source>
</evidence>
<feature type="domain" description="Poly(A) polymerase central" evidence="15">
    <location>
        <begin position="184"/>
        <end position="220"/>
    </location>
</feature>
<accession>A0A1X2I957</accession>
<feature type="compositionally biased region" description="Low complexity" evidence="13">
    <location>
        <begin position="254"/>
        <end position="273"/>
    </location>
</feature>
<comment type="subcellular location">
    <subcellularLocation>
        <location evidence="3">Nucleus</location>
    </subcellularLocation>
</comment>
<dbReference type="PANTHER" id="PTHR10682">
    <property type="entry name" value="POLY A POLYMERASE"/>
    <property type="match status" value="1"/>
</dbReference>
<evidence type="ECO:0000256" key="2">
    <source>
        <dbReference type="ARBA" id="ARBA00001946"/>
    </source>
</evidence>
<dbReference type="InterPro" id="IPR007012">
    <property type="entry name" value="PolA_pol_cen_dom"/>
</dbReference>
<reference evidence="17 18" key="1">
    <citation type="submission" date="2016-07" db="EMBL/GenBank/DDBJ databases">
        <title>Pervasive Adenine N6-methylation of Active Genes in Fungi.</title>
        <authorList>
            <consortium name="DOE Joint Genome Institute"/>
            <person name="Mondo S.J."/>
            <person name="Dannebaum R.O."/>
            <person name="Kuo R.C."/>
            <person name="Labutti K."/>
            <person name="Haridas S."/>
            <person name="Kuo A."/>
            <person name="Salamov A."/>
            <person name="Ahrendt S.R."/>
            <person name="Lipzen A."/>
            <person name="Sullivan W."/>
            <person name="Andreopoulos W.B."/>
            <person name="Clum A."/>
            <person name="Lindquist E."/>
            <person name="Daum C."/>
            <person name="Ramamoorthy G.K."/>
            <person name="Gryganskyi A."/>
            <person name="Culley D."/>
            <person name="Magnuson J.K."/>
            <person name="James T.Y."/>
            <person name="O'Malley M.A."/>
            <person name="Stajich J.E."/>
            <person name="Spatafora J.W."/>
            <person name="Visel A."/>
            <person name="Grigoriev I.V."/>
        </authorList>
    </citation>
    <scope>NUCLEOTIDE SEQUENCE [LARGE SCALE GENOMIC DNA]</scope>
    <source>
        <strain evidence="17 18">NRRL 1336</strain>
    </source>
</reference>
<evidence type="ECO:0000256" key="13">
    <source>
        <dbReference type="SAM" id="MobiDB-lite"/>
    </source>
</evidence>
<evidence type="ECO:0000259" key="15">
    <source>
        <dbReference type="Pfam" id="PF04928"/>
    </source>
</evidence>
<dbReference type="Proteomes" id="UP000193560">
    <property type="component" value="Unassembled WGS sequence"/>
</dbReference>
<dbReference type="STRING" id="90262.A0A1X2I957"/>
<keyword evidence="7" id="KW-0808">Transferase</keyword>
<feature type="compositionally biased region" description="Low complexity" evidence="13">
    <location>
        <begin position="281"/>
        <end position="335"/>
    </location>
</feature>
<comment type="cofactor">
    <cofactor evidence="2">
        <name>Mg(2+)</name>
        <dbReference type="ChEBI" id="CHEBI:18420"/>
    </cofactor>
</comment>
<dbReference type="GO" id="GO:1990817">
    <property type="term" value="F:poly(A) RNA polymerase activity"/>
    <property type="evidence" value="ECO:0007669"/>
    <property type="project" value="UniProtKB-EC"/>
</dbReference>
<feature type="domain" description="Poly(A) polymerase RNA-binding" evidence="14">
    <location>
        <begin position="459"/>
        <end position="603"/>
    </location>
</feature>
<dbReference type="Pfam" id="PF04926">
    <property type="entry name" value="PAP_RNA-bind"/>
    <property type="match status" value="1"/>
</dbReference>
<protein>
    <recommendedName>
        <fullName evidence="5">polynucleotide adenylyltransferase</fullName>
        <ecNumber evidence="5">2.7.7.19</ecNumber>
    </recommendedName>
</protein>
<keyword evidence="11" id="KW-0460">Magnesium</keyword>
<evidence type="ECO:0000256" key="4">
    <source>
        <dbReference type="ARBA" id="ARBA00010912"/>
    </source>
</evidence>
<dbReference type="GO" id="GO:0046872">
    <property type="term" value="F:metal ion binding"/>
    <property type="evidence" value="ECO:0007669"/>
    <property type="project" value="UniProtKB-KW"/>
</dbReference>
<keyword evidence="9" id="KW-0547">Nucleotide-binding</keyword>
<dbReference type="SUPFAM" id="SSF81301">
    <property type="entry name" value="Nucleotidyltransferase"/>
    <property type="match status" value="1"/>
</dbReference>
<evidence type="ECO:0000256" key="3">
    <source>
        <dbReference type="ARBA" id="ARBA00004123"/>
    </source>
</evidence>
<dbReference type="GO" id="GO:0005634">
    <property type="term" value="C:nucleus"/>
    <property type="evidence" value="ECO:0007669"/>
    <property type="project" value="UniProtKB-SubCell"/>
</dbReference>
<evidence type="ECO:0000256" key="6">
    <source>
        <dbReference type="ARBA" id="ARBA00022664"/>
    </source>
</evidence>
<dbReference type="GO" id="GO:0031123">
    <property type="term" value="P:RNA 3'-end processing"/>
    <property type="evidence" value="ECO:0007669"/>
    <property type="project" value="InterPro"/>
</dbReference>
<dbReference type="Pfam" id="PF04928">
    <property type="entry name" value="PAP_central"/>
    <property type="match status" value="2"/>
</dbReference>
<sequence length="611" mass="68413">MSASELEWKTYLLENGIIEGYTGVKKRANILSFLRSLIPSFIRLCVKENNTKRDDFQCQLLPFGSYGLGGQTKGGDMDVVLLAPIAIHRRDFLVLFSKLLKIQPIICDMEVIPHAGVPIIKCRVDSIDIDISFIRLQMPTVPFDIDFLDDTFVHDLENTCLASADGPRVNQFILKHIYPNDMPVFRLALQTIKHWANQRCIYNKPMGYLNGGSWTLLLVKTYFDKRSQIATVGLIDDDEQQQQHSRSASEHSDQSPSSSILSTPESFSRSPSPLLSPSPYPYEVSTNTTSTSNSSSANTSNTSNTTATGDTSFASSTSSSSSASSSVSSNESSPTVTAASLFSPPQTISFIALLKAFFSMWSTWPWPEPVMLTKSIPIIPEQHANGVTSIKTIDAFKNSVLPIITPCYPVGNAAPFVTQSTLSVMTKELHRAHKILQHEHFDDPNDMKDKLFKPLNIVKEYKHFIKVTVSCETSRSHDIWSRKMATHLPKLVQLLESLHEIKLARPFTQSYSEVISYRTQHDKYLLQNGYGVDAFDALAPLNPGTLFMKYYLVGLEFNDSYKHTLVDMSDISQAFATDMDGRKNNRDNDVHVHLAAIKRRQVAMMIDKPSF</sequence>
<dbReference type="GO" id="GO:0005524">
    <property type="term" value="F:ATP binding"/>
    <property type="evidence" value="ECO:0007669"/>
    <property type="project" value="UniProtKB-KW"/>
</dbReference>
<gene>
    <name evidence="17" type="ORF">BCR42DRAFT_421040</name>
</gene>
<evidence type="ECO:0000256" key="1">
    <source>
        <dbReference type="ARBA" id="ARBA00001936"/>
    </source>
</evidence>
<dbReference type="InterPro" id="IPR011068">
    <property type="entry name" value="NuclTrfase_I-like_C"/>
</dbReference>
<keyword evidence="10" id="KW-0067">ATP-binding</keyword>
<evidence type="ECO:0000259" key="16">
    <source>
        <dbReference type="Pfam" id="PF20750"/>
    </source>
</evidence>
<keyword evidence="18" id="KW-1185">Reference proteome</keyword>
<dbReference type="SUPFAM" id="SSF55003">
    <property type="entry name" value="PAP/Archaeal CCA-adding enzyme, C-terminal domain"/>
    <property type="match status" value="1"/>
</dbReference>
<evidence type="ECO:0000256" key="7">
    <source>
        <dbReference type="ARBA" id="ARBA00022679"/>
    </source>
</evidence>